<dbReference type="SMART" id="SM00181">
    <property type="entry name" value="EGF"/>
    <property type="match status" value="6"/>
</dbReference>
<feature type="domain" description="EGF-like" evidence="2">
    <location>
        <begin position="202"/>
        <end position="235"/>
    </location>
</feature>
<dbReference type="SMART" id="SM00261">
    <property type="entry name" value="FU"/>
    <property type="match status" value="7"/>
</dbReference>
<feature type="domain" description="EGF-like" evidence="2">
    <location>
        <begin position="269"/>
        <end position="299"/>
    </location>
</feature>
<name>A0A0A1TZ39_ENTIV</name>
<dbReference type="PANTHER" id="PTHR45756:SF1">
    <property type="entry name" value="PROTEIN KINASE DOMAIN CONTAINING PROTEIN"/>
    <property type="match status" value="1"/>
</dbReference>
<feature type="domain" description="EGF-like" evidence="2">
    <location>
        <begin position="491"/>
        <end position="522"/>
    </location>
</feature>
<dbReference type="InterPro" id="IPR006212">
    <property type="entry name" value="Furin_repeat"/>
</dbReference>
<dbReference type="PANTHER" id="PTHR45756">
    <property type="entry name" value="PALMITOYLTRANSFERASE"/>
    <property type="match status" value="1"/>
</dbReference>
<dbReference type="InterPro" id="IPR053215">
    <property type="entry name" value="TKL_Ser/Thr_kinase"/>
</dbReference>
<dbReference type="EMBL" id="KB207071">
    <property type="protein sequence ID" value="ELP85478.1"/>
    <property type="molecule type" value="Genomic_DNA"/>
</dbReference>
<protein>
    <recommendedName>
        <fullName evidence="2">EGF-like domain-containing protein</fullName>
    </recommendedName>
</protein>
<dbReference type="VEuPathDB" id="AmoebaDB:EIN_039620"/>
<evidence type="ECO:0000313" key="4">
    <source>
        <dbReference type="Proteomes" id="UP000014680"/>
    </source>
</evidence>
<dbReference type="OMA" id="CLECENN"/>
<gene>
    <name evidence="3" type="ORF">EIN_039620</name>
</gene>
<evidence type="ECO:0000313" key="3">
    <source>
        <dbReference type="EMBL" id="ELP85478.1"/>
    </source>
</evidence>
<feature type="domain" description="EGF-like" evidence="2">
    <location>
        <begin position="457"/>
        <end position="490"/>
    </location>
</feature>
<feature type="domain" description="EGF-like" evidence="2">
    <location>
        <begin position="364"/>
        <end position="394"/>
    </location>
</feature>
<organism evidence="3 4">
    <name type="scientific">Entamoeba invadens IP1</name>
    <dbReference type="NCBI Taxonomy" id="370355"/>
    <lineage>
        <taxon>Eukaryota</taxon>
        <taxon>Amoebozoa</taxon>
        <taxon>Evosea</taxon>
        <taxon>Archamoebae</taxon>
        <taxon>Mastigamoebida</taxon>
        <taxon>Entamoebidae</taxon>
        <taxon>Entamoeba</taxon>
    </lineage>
</organism>
<dbReference type="OrthoDB" id="282489at2759"/>
<dbReference type="SUPFAM" id="SSF57184">
    <property type="entry name" value="Growth factor receptor domain"/>
    <property type="match status" value="4"/>
</dbReference>
<reference evidence="3 4" key="1">
    <citation type="submission" date="2012-10" db="EMBL/GenBank/DDBJ databases">
        <authorList>
            <person name="Zafar N."/>
            <person name="Inman J."/>
            <person name="Hall N."/>
            <person name="Lorenzi H."/>
            <person name="Caler E."/>
        </authorList>
    </citation>
    <scope>NUCLEOTIDE SEQUENCE [LARGE SCALE GENOMIC DNA]</scope>
    <source>
        <strain evidence="3 4">IP1</strain>
    </source>
</reference>
<feature type="domain" description="EGF-like" evidence="2">
    <location>
        <begin position="556"/>
        <end position="589"/>
    </location>
</feature>
<dbReference type="Proteomes" id="UP000014680">
    <property type="component" value="Unassembled WGS sequence"/>
</dbReference>
<sequence length="613" mass="67153">MTLQIIVVSLLFFFTTCLSLKWCGNGGQVECVDDNLFCDDLSYNNYLPLKTHNKKYKEIYCKKDAVLYVEITTGNFTYLIFSNQQSTYDLSLTTHQTKGLVQSACYMYNCITCHYDYWGNERCEICNIGLYSLGGVCYPCEGCSNTNCGNSTTSNIECDGCIDGYVFNYNCEKCNDKCKTCNPTNTNNCTSCYYGQSVSNDNCTYCFGCANHCINGYKCASCDGNQYIDSDGFCTKNCDVSCNGCTGSGTNNCVNCADNYYKLSGFCMKCGSPNVCTTCSNSVCTSCQSGYYLFNGICTYCGDHCVNSTCQVDTGCSNCERGYYFNGNQCNTCVDHCNLDYCNDIRGCIQCVGGYYLSNGVCNSCINNCATCTTSSYCLTCVSSYYLDTNHNCRYCGDQCTKCDQTQGCTTCNGGYYPYNHVCAVCPANCDLTYCTTTSGCTKCNSGYYLSSGICNSCGNNCDFFTCVNNVGCTQCTSDWFYLDDNRKCQRCISPCSTCSNATVCNTCVSDYYYLNPSNACTQCVSPCLQCSSQTDCKSCINKSYWLDTSTNKCIRCSSPCNTCTGPNNGSCITCVAHYYFDATSKSCTYCGDGCIAGCTNTTNAPNVNWGLI</sequence>
<dbReference type="RefSeq" id="XP_004184824.1">
    <property type="nucleotide sequence ID" value="XM_004184776.1"/>
</dbReference>
<proteinExistence type="predicted"/>
<dbReference type="AlphaFoldDB" id="A0A0A1TZ39"/>
<keyword evidence="1" id="KW-0732">Signal</keyword>
<feature type="chain" id="PRO_5001980072" description="EGF-like domain-containing protein" evidence="1">
    <location>
        <begin position="20"/>
        <end position="613"/>
    </location>
</feature>
<evidence type="ECO:0000256" key="1">
    <source>
        <dbReference type="SAM" id="SignalP"/>
    </source>
</evidence>
<dbReference type="GeneID" id="14884471"/>
<dbReference type="KEGG" id="eiv:EIN_039620"/>
<keyword evidence="4" id="KW-1185">Reference proteome</keyword>
<evidence type="ECO:0000259" key="2">
    <source>
        <dbReference type="SMART" id="SM00181"/>
    </source>
</evidence>
<feature type="signal peptide" evidence="1">
    <location>
        <begin position="1"/>
        <end position="19"/>
    </location>
</feature>
<dbReference type="InterPro" id="IPR000742">
    <property type="entry name" value="EGF"/>
</dbReference>
<accession>A0A0A1TZ39</accession>
<dbReference type="InterPro" id="IPR009030">
    <property type="entry name" value="Growth_fac_rcpt_cys_sf"/>
</dbReference>